<protein>
    <submittedName>
        <fullName evidence="3">DUF3502 domain-containing protein</fullName>
    </submittedName>
</protein>
<dbReference type="PROSITE" id="PS51257">
    <property type="entry name" value="PROKAR_LIPOPROTEIN"/>
    <property type="match status" value="1"/>
</dbReference>
<dbReference type="OrthoDB" id="2497009at2"/>
<feature type="domain" description="DUF3502" evidence="2">
    <location>
        <begin position="448"/>
        <end position="514"/>
    </location>
</feature>
<dbReference type="EMBL" id="CP034235">
    <property type="protein sequence ID" value="QGQ98976.1"/>
    <property type="molecule type" value="Genomic_DNA"/>
</dbReference>
<evidence type="ECO:0000259" key="2">
    <source>
        <dbReference type="Pfam" id="PF12010"/>
    </source>
</evidence>
<evidence type="ECO:0000256" key="1">
    <source>
        <dbReference type="SAM" id="MobiDB-lite"/>
    </source>
</evidence>
<evidence type="ECO:0000313" key="3">
    <source>
        <dbReference type="EMBL" id="QGQ98976.1"/>
    </source>
</evidence>
<dbReference type="Pfam" id="PF12010">
    <property type="entry name" value="DUF3502"/>
    <property type="match status" value="1"/>
</dbReference>
<dbReference type="Gene3D" id="3.40.190.10">
    <property type="entry name" value="Periplasmic binding protein-like II"/>
    <property type="match status" value="1"/>
</dbReference>
<gene>
    <name evidence="3" type="ORF">EHS13_30905</name>
</gene>
<name>A0A6B8RUK9_9BACL</name>
<feature type="compositionally biased region" description="Basic and acidic residues" evidence="1">
    <location>
        <begin position="36"/>
        <end position="47"/>
    </location>
</feature>
<proteinExistence type="predicted"/>
<evidence type="ECO:0000313" key="4">
    <source>
        <dbReference type="Proteomes" id="UP000426246"/>
    </source>
</evidence>
<dbReference type="SUPFAM" id="SSF53850">
    <property type="entry name" value="Periplasmic binding protein-like II"/>
    <property type="match status" value="1"/>
</dbReference>
<feature type="region of interest" description="Disordered" evidence="1">
    <location>
        <begin position="36"/>
        <end position="61"/>
    </location>
</feature>
<keyword evidence="4" id="KW-1185">Reference proteome</keyword>
<dbReference type="PANTHER" id="PTHR43649">
    <property type="entry name" value="ARABINOSE-BINDING PROTEIN-RELATED"/>
    <property type="match status" value="1"/>
</dbReference>
<dbReference type="InterPro" id="IPR050490">
    <property type="entry name" value="Bact_solute-bd_prot1"/>
</dbReference>
<sequence>MKYLMRKRLVGLRISVLLILVLSIVLAGCANTNKKEAASPAVSDDKTSSSSTPAENTPPPSADISEFVELIWYMPPPLDPRPNEANVMKAVNEVLKEKINAHVTIKFVDWATYVQKIKVAASAGEEFDLFSDLLGTLGFSQNVSSGIAMELDDLINKYGQDIVKKVPNQAWQAVTSQGKKYGIANPSAWVNSFNIAMRKDIADKYAIDYASIHSYKDLEPVLESLKNKEPDMIPFVGYGPGYAAFQQTFDKISPMIGYDVVDGKWKSQLEEQTWIDLVKMMHDWAQKGYIPKKVITDANAEFKTGRYAVASYHIYDPSFVKTSTDFGVPMVATPLDFHNVVTGSSIRTAVSYVSTTSKHPERAMMLLNLIYSDKEFFNKFAYGVEGEDWNYVSGKGTDNPIIKTSEKTNWAMWHPWIGSLWDQWPSNWNSKEVLDGLKATIDKAEYSPYAGFTFDSTPVKKEMAQIDAIFPELTPVFLAGDVDASIAKLKEKVDKAGLSEVLKEIQKQVDAWKATNS</sequence>
<dbReference type="PANTHER" id="PTHR43649:SF17">
    <property type="entry name" value="ABC TRANSPORTER SOLUTE BINDING PROTEIN-SUGAR TRANSPORT"/>
    <property type="match status" value="1"/>
</dbReference>
<dbReference type="InterPro" id="IPR022627">
    <property type="entry name" value="DUF3502"/>
</dbReference>
<dbReference type="AlphaFoldDB" id="A0A6B8RUK9"/>
<organism evidence="3 4">
    <name type="scientific">Paenibacillus psychroresistens</name>
    <dbReference type="NCBI Taxonomy" id="1778678"/>
    <lineage>
        <taxon>Bacteria</taxon>
        <taxon>Bacillati</taxon>
        <taxon>Bacillota</taxon>
        <taxon>Bacilli</taxon>
        <taxon>Bacillales</taxon>
        <taxon>Paenibacillaceae</taxon>
        <taxon>Paenibacillus</taxon>
    </lineage>
</organism>
<accession>A0A6B8RUK9</accession>
<reference evidence="4" key="1">
    <citation type="submission" date="2018-11" db="EMBL/GenBank/DDBJ databases">
        <title>Complete genome sequence of Paenibacillus sp. ML311-T8.</title>
        <authorList>
            <person name="Nam Y.-D."/>
            <person name="Kang J."/>
            <person name="Chung W.-H."/>
            <person name="Park Y.S."/>
        </authorList>
    </citation>
    <scope>NUCLEOTIDE SEQUENCE [LARGE SCALE GENOMIC DNA]</scope>
    <source>
        <strain evidence="4">ML311-T8</strain>
    </source>
</reference>
<dbReference type="KEGG" id="ppsc:EHS13_30905"/>
<dbReference type="Proteomes" id="UP000426246">
    <property type="component" value="Chromosome"/>
</dbReference>